<dbReference type="EMBL" id="JAEACU010000001">
    <property type="protein sequence ID" value="KAH7546997.1"/>
    <property type="molecule type" value="Genomic_DNA"/>
</dbReference>
<organism evidence="12 13">
    <name type="scientific">Ziziphus jujuba var. spinosa</name>
    <dbReference type="NCBI Taxonomy" id="714518"/>
    <lineage>
        <taxon>Eukaryota</taxon>
        <taxon>Viridiplantae</taxon>
        <taxon>Streptophyta</taxon>
        <taxon>Embryophyta</taxon>
        <taxon>Tracheophyta</taxon>
        <taxon>Spermatophyta</taxon>
        <taxon>Magnoliopsida</taxon>
        <taxon>eudicotyledons</taxon>
        <taxon>Gunneridae</taxon>
        <taxon>Pentapetalae</taxon>
        <taxon>rosids</taxon>
        <taxon>fabids</taxon>
        <taxon>Rosales</taxon>
        <taxon>Rhamnaceae</taxon>
        <taxon>Paliureae</taxon>
        <taxon>Ziziphus</taxon>
    </lineage>
</organism>
<dbReference type="PANTHER" id="PTHR45860">
    <property type="entry name" value="TRANSLATION INITIATION FACTOR EIF-2B SUBUNIT ALPHA"/>
    <property type="match status" value="1"/>
</dbReference>
<evidence type="ECO:0000313" key="12">
    <source>
        <dbReference type="EMBL" id="KAH7546997.1"/>
    </source>
</evidence>
<dbReference type="PANTHER" id="PTHR45860:SF1">
    <property type="entry name" value="TRANSLATION INITIATION FACTOR EIF-2B SUBUNIT ALPHA"/>
    <property type="match status" value="1"/>
</dbReference>
<dbReference type="InterPro" id="IPR042529">
    <property type="entry name" value="IF_2B-like_C"/>
</dbReference>
<dbReference type="Pfam" id="PF04525">
    <property type="entry name" value="LOR"/>
    <property type="match status" value="1"/>
</dbReference>
<feature type="region of interest" description="Disordered" evidence="11">
    <location>
        <begin position="210"/>
        <end position="242"/>
    </location>
</feature>
<comment type="subunit">
    <text evidence="9">Component of the translation initiation factor 2B (eIF2B) complex which is a heterodecamer of two sets of five different subunits: alpha, beta, gamma, delta and epsilon. Subunits alpha, beta and delta comprise a regulatory subcomplex and subunits epsilon and gamma comprise a catalytic subcomplex. Within the complex, the hexameric regulatory complex resides at the center, with the two heterodimeric catalytic subcomplexes bound on opposite sides.</text>
</comment>
<evidence type="ECO:0000256" key="2">
    <source>
        <dbReference type="ARBA" id="ARBA00005437"/>
    </source>
</evidence>
<evidence type="ECO:0000256" key="3">
    <source>
        <dbReference type="ARBA" id="ARBA00007251"/>
    </source>
</evidence>
<comment type="similarity">
    <text evidence="2">Belongs to the LOR family.</text>
</comment>
<dbReference type="SUPFAM" id="SSF100950">
    <property type="entry name" value="NagB/RpiA/CoA transferase-like"/>
    <property type="match status" value="1"/>
</dbReference>
<dbReference type="InterPro" id="IPR025659">
    <property type="entry name" value="Tubby-like_C"/>
</dbReference>
<dbReference type="InterPro" id="IPR007612">
    <property type="entry name" value="LOR"/>
</dbReference>
<comment type="similarity">
    <text evidence="3 10">Belongs to the eIF-2B alpha/beta/delta subunits family.</text>
</comment>
<dbReference type="Proteomes" id="UP000813462">
    <property type="component" value="Unassembled WGS sequence"/>
</dbReference>
<dbReference type="AlphaFoldDB" id="A0A978W4W3"/>
<keyword evidence="4" id="KW-0963">Cytoplasm</keyword>
<reference evidence="12" key="1">
    <citation type="journal article" date="2021" name="Front. Plant Sci.">
        <title>Chromosome-Scale Genome Assembly for Chinese Sour Jujube and Insights Into Its Genome Evolution and Domestication Signature.</title>
        <authorList>
            <person name="Shen L.-Y."/>
            <person name="Luo H."/>
            <person name="Wang X.-L."/>
            <person name="Wang X.-M."/>
            <person name="Qiu X.-J."/>
            <person name="Liu H."/>
            <person name="Zhou S.-S."/>
            <person name="Jia K.-H."/>
            <person name="Nie S."/>
            <person name="Bao Y.-T."/>
            <person name="Zhang R.-G."/>
            <person name="Yun Q.-Z."/>
            <person name="Chai Y.-H."/>
            <person name="Lu J.-Y."/>
            <person name="Li Y."/>
            <person name="Zhao S.-W."/>
            <person name="Mao J.-F."/>
            <person name="Jia S.-G."/>
            <person name="Mao Y.-M."/>
        </authorList>
    </citation>
    <scope>NUCLEOTIDE SEQUENCE</scope>
    <source>
        <strain evidence="12">AT0</strain>
        <tissue evidence="12">Leaf</tissue>
    </source>
</reference>
<dbReference type="InterPro" id="IPR038595">
    <property type="entry name" value="LOR_sf"/>
</dbReference>
<dbReference type="InterPro" id="IPR042528">
    <property type="entry name" value="elF-2B_alpha_N"/>
</dbReference>
<evidence type="ECO:0000256" key="6">
    <source>
        <dbReference type="ARBA" id="ARBA00022917"/>
    </source>
</evidence>
<dbReference type="GO" id="GO:0003743">
    <property type="term" value="F:translation initiation factor activity"/>
    <property type="evidence" value="ECO:0007669"/>
    <property type="project" value="UniProtKB-KW"/>
</dbReference>
<evidence type="ECO:0000256" key="5">
    <source>
        <dbReference type="ARBA" id="ARBA00022540"/>
    </source>
</evidence>
<dbReference type="SUPFAM" id="SSF54518">
    <property type="entry name" value="Tubby C-terminal domain-like"/>
    <property type="match status" value="1"/>
</dbReference>
<dbReference type="Pfam" id="PF01008">
    <property type="entry name" value="IF-2B"/>
    <property type="match status" value="1"/>
</dbReference>
<evidence type="ECO:0000256" key="9">
    <source>
        <dbReference type="ARBA" id="ARBA00046432"/>
    </source>
</evidence>
<evidence type="ECO:0000256" key="7">
    <source>
        <dbReference type="ARBA" id="ARBA00044208"/>
    </source>
</evidence>
<comment type="caution">
    <text evidence="12">The sequence shown here is derived from an EMBL/GenBank/DDBJ whole genome shotgun (WGS) entry which is preliminary data.</text>
</comment>
<dbReference type="Gene3D" id="1.20.120.1070">
    <property type="entry name" value="Translation initiation factor eIF-2B, N-terminal domain"/>
    <property type="match status" value="1"/>
</dbReference>
<evidence type="ECO:0000313" key="13">
    <source>
        <dbReference type="Proteomes" id="UP000813462"/>
    </source>
</evidence>
<keyword evidence="6" id="KW-0648">Protein biosynthesis</keyword>
<gene>
    <name evidence="12" type="ORF">FEM48_Zijuj01G0260300</name>
</gene>
<dbReference type="GO" id="GO:0005085">
    <property type="term" value="F:guanyl-nucleotide exchange factor activity"/>
    <property type="evidence" value="ECO:0007669"/>
    <property type="project" value="TreeGrafter"/>
</dbReference>
<dbReference type="InterPro" id="IPR000649">
    <property type="entry name" value="IF-2B-related"/>
</dbReference>
<dbReference type="InterPro" id="IPR037171">
    <property type="entry name" value="NagB/RpiA_transferase-like"/>
</dbReference>
<comment type="subcellular location">
    <subcellularLocation>
        <location evidence="1">Cytoplasm</location>
        <location evidence="1">Cytosol</location>
    </subcellularLocation>
</comment>
<proteinExistence type="inferred from homology"/>
<protein>
    <recommendedName>
        <fullName evidence="7">Translation initiation factor eIF2B subunit alpha</fullName>
    </recommendedName>
    <alternativeName>
        <fullName evidence="8">eIF2B GDP-GTP exchange factor subunit alpha</fullName>
    </alternativeName>
</protein>
<dbReference type="InterPro" id="IPR051501">
    <property type="entry name" value="eIF2B_alpha/beta/delta"/>
</dbReference>
<sequence length="593" mass="66072">MAKVHPQALLSSTCQFSSKQETFTIWMKSLVLNGNGCTVFDSKGQIVYRVDNYNSKCRDEVYLMDSKGKVLYTILRKKKFKLFTFWEGYRSSAGTATSQEKPGFQVKKTLKISRSGSPCEFIAGLDKNQPPDHYHIQRWTRKPVCNIVDNLGRSVAEVKKKQSASGEVLGDDVLKMVVEPFIDHCLIMGFFVVYSLINWKIQLQDDAASSSKPESLSLSPPHFSSMADSFHNPNPNPNSTDTISAYYQTRAAHHGVVTSDWLAQAQAAVGGHGDDQAVPDPESRPVSGEQGKPFCVIDEFNNWRKQPDLAEAVAAIRALAAVIRSSEATTMMELEIELKKASDSLKSWDTTSISLTAGCDIFIRYVTRTSALEYEDFNSAKSRLIERAERFGEISYKARRIIAMLSQDFIFDGCTILVHGFSRVVLEVLKTAAQNKKLFRVFCTEGRPDRTGLRLSNELTKLDVPVKLLIDSAVAYTMDEVDMVFVGADGVVESGGIINMMGTYQIALVAHSMNKPVYVAAESYKFARLYPLDQKDMAPALRPIDFGVPIPSRVEVEKSARDYTPPQYLTLLFTDLGVLTPSVVSDELIQLYL</sequence>
<dbReference type="GO" id="GO:0005829">
    <property type="term" value="C:cytosol"/>
    <property type="evidence" value="ECO:0007669"/>
    <property type="project" value="UniProtKB-SubCell"/>
</dbReference>
<name>A0A978W4W3_ZIZJJ</name>
<dbReference type="Gene3D" id="2.40.160.200">
    <property type="entry name" value="LURP1-related"/>
    <property type="match status" value="1"/>
</dbReference>
<feature type="compositionally biased region" description="Polar residues" evidence="11">
    <location>
        <begin position="231"/>
        <end position="242"/>
    </location>
</feature>
<evidence type="ECO:0000256" key="8">
    <source>
        <dbReference type="ARBA" id="ARBA00044236"/>
    </source>
</evidence>
<dbReference type="FunFam" id="3.40.50.10470:FF:000007">
    <property type="entry name" value="Translation initiation factor eIF-2B subunit alpha"/>
    <property type="match status" value="1"/>
</dbReference>
<dbReference type="FunFam" id="1.20.120.1070:FF:000003">
    <property type="entry name" value="Translation initiation factor eIF-2B subunit alpha"/>
    <property type="match status" value="1"/>
</dbReference>
<dbReference type="GO" id="GO:0005851">
    <property type="term" value="C:eukaryotic translation initiation factor 2B complex"/>
    <property type="evidence" value="ECO:0007669"/>
    <property type="project" value="TreeGrafter"/>
</dbReference>
<evidence type="ECO:0000256" key="10">
    <source>
        <dbReference type="RuleBase" id="RU003814"/>
    </source>
</evidence>
<evidence type="ECO:0000256" key="11">
    <source>
        <dbReference type="SAM" id="MobiDB-lite"/>
    </source>
</evidence>
<keyword evidence="5" id="KW-0396">Initiation factor</keyword>
<dbReference type="Gene3D" id="3.40.50.10470">
    <property type="entry name" value="Translation initiation factor eif-2b, domain 2"/>
    <property type="match status" value="1"/>
</dbReference>
<evidence type="ECO:0000256" key="1">
    <source>
        <dbReference type="ARBA" id="ARBA00004514"/>
    </source>
</evidence>
<feature type="compositionally biased region" description="Low complexity" evidence="11">
    <location>
        <begin position="210"/>
        <end position="221"/>
    </location>
</feature>
<accession>A0A978W4W3</accession>
<feature type="region of interest" description="Disordered" evidence="11">
    <location>
        <begin position="270"/>
        <end position="291"/>
    </location>
</feature>
<evidence type="ECO:0000256" key="4">
    <source>
        <dbReference type="ARBA" id="ARBA00022490"/>
    </source>
</evidence>